<dbReference type="GO" id="GO:0008418">
    <property type="term" value="F:protein-N-terminal asparagine amidohydrolase activity"/>
    <property type="evidence" value="ECO:0007669"/>
    <property type="project" value="InterPro"/>
</dbReference>
<dbReference type="PANTHER" id="PTHR12498:SF0">
    <property type="entry name" value="PROTEIN N-TERMINAL ASPARAGINE AMIDOHYDROLASE"/>
    <property type="match status" value="1"/>
</dbReference>
<dbReference type="Proteomes" id="UP001153712">
    <property type="component" value="Chromosome 15"/>
</dbReference>
<evidence type="ECO:0008006" key="3">
    <source>
        <dbReference type="Google" id="ProtNLM"/>
    </source>
</evidence>
<proteinExistence type="predicted"/>
<dbReference type="Pfam" id="PF14736">
    <property type="entry name" value="N_Asn_amidohyd"/>
    <property type="match status" value="1"/>
</dbReference>
<dbReference type="InterPro" id="IPR026750">
    <property type="entry name" value="NTAN1"/>
</dbReference>
<dbReference type="GO" id="GO:0006511">
    <property type="term" value="P:ubiquitin-dependent protein catabolic process"/>
    <property type="evidence" value="ECO:0007669"/>
    <property type="project" value="TreeGrafter"/>
</dbReference>
<dbReference type="EMBL" id="OU900108">
    <property type="protein sequence ID" value="CAG9857948.1"/>
    <property type="molecule type" value="Genomic_DNA"/>
</dbReference>
<protein>
    <recommendedName>
        <fullName evidence="3">Protein N-terminal asparagine amidohydrolase</fullName>
    </recommendedName>
</protein>
<dbReference type="OrthoDB" id="539995at2759"/>
<accession>A0A9N9TL62</accession>
<evidence type="ECO:0000313" key="1">
    <source>
        <dbReference type="EMBL" id="CAG9857948.1"/>
    </source>
</evidence>
<organism evidence="1 2">
    <name type="scientific">Phyllotreta striolata</name>
    <name type="common">Striped flea beetle</name>
    <name type="synonym">Crioceris striolata</name>
    <dbReference type="NCBI Taxonomy" id="444603"/>
    <lineage>
        <taxon>Eukaryota</taxon>
        <taxon>Metazoa</taxon>
        <taxon>Ecdysozoa</taxon>
        <taxon>Arthropoda</taxon>
        <taxon>Hexapoda</taxon>
        <taxon>Insecta</taxon>
        <taxon>Pterygota</taxon>
        <taxon>Neoptera</taxon>
        <taxon>Endopterygota</taxon>
        <taxon>Coleoptera</taxon>
        <taxon>Polyphaga</taxon>
        <taxon>Cucujiformia</taxon>
        <taxon>Chrysomeloidea</taxon>
        <taxon>Chrysomelidae</taxon>
        <taxon>Galerucinae</taxon>
        <taxon>Alticini</taxon>
        <taxon>Phyllotreta</taxon>
    </lineage>
</organism>
<keyword evidence="2" id="KW-1185">Reference proteome</keyword>
<dbReference type="PANTHER" id="PTHR12498">
    <property type="entry name" value="N-TERMINAL ASPARAGINE AMIDOHYDROLASE"/>
    <property type="match status" value="1"/>
</dbReference>
<dbReference type="GO" id="GO:0005634">
    <property type="term" value="C:nucleus"/>
    <property type="evidence" value="ECO:0007669"/>
    <property type="project" value="TreeGrafter"/>
</dbReference>
<reference evidence="1" key="1">
    <citation type="submission" date="2022-01" db="EMBL/GenBank/DDBJ databases">
        <authorList>
            <person name="King R."/>
        </authorList>
    </citation>
    <scope>NUCLEOTIDE SEQUENCE</scope>
</reference>
<sequence>MVLILNGISPTNLPQDTQSLYNDYPVYAKTAGDLLAIPSRVIEPNKLLYVGQSEFAAVLPHDPNVDIIGSDAATTCIIIVLRHSGSGAVALGHFDGSETKEGVVAVIQKLRGLSLARSEGRLELQLIGAYENESSSSEEVFRGIIQAFHEYPDGIHLTLACVGKVITIYDDKKVPKPIIYGIGIRVKSGEMFPATYPDKGPEQHLRSIRSIEALPSQRMVDIYDNESGFLKIQPFHYEPWAHRSCWSNRTDEALLQRYSTSPMAEPPDMAHNIRNMLKFIHEHSARDVFKDNKPLLFRMHSGLWEPLD</sequence>
<dbReference type="AlphaFoldDB" id="A0A9N9TL62"/>
<name>A0A9N9TL62_PHYSR</name>
<evidence type="ECO:0000313" key="2">
    <source>
        <dbReference type="Proteomes" id="UP001153712"/>
    </source>
</evidence>
<gene>
    <name evidence="1" type="ORF">PHYEVI_LOCUS4341</name>
</gene>